<proteinExistence type="inferred from homology"/>
<dbReference type="RefSeq" id="WP_269416761.1">
    <property type="nucleotide sequence ID" value="NZ_JAPWGL010000005.1"/>
</dbReference>
<evidence type="ECO:0000313" key="8">
    <source>
        <dbReference type="EMBL" id="MCZ4225101.1"/>
    </source>
</evidence>
<dbReference type="EC" id="2.3.1.39" evidence="1 6"/>
<dbReference type="InterPro" id="IPR016036">
    <property type="entry name" value="Malonyl_transacylase_ACP-bd"/>
</dbReference>
<gene>
    <name evidence="8" type="ORF">O0931_17445</name>
</gene>
<evidence type="ECO:0000256" key="4">
    <source>
        <dbReference type="ARBA" id="ARBA00023315"/>
    </source>
</evidence>
<accession>A0ABT4L1N1</accession>
<dbReference type="PANTHER" id="PTHR42681">
    <property type="entry name" value="MALONYL-COA-ACYL CARRIER PROTEIN TRANSACYLASE, MITOCHONDRIAL"/>
    <property type="match status" value="1"/>
</dbReference>
<keyword evidence="4 6" id="KW-0012">Acyltransferase</keyword>
<keyword evidence="3 6" id="KW-0808">Transferase</keyword>
<feature type="domain" description="Malonyl-CoA:ACP transacylase (MAT)" evidence="7">
    <location>
        <begin position="6"/>
        <end position="302"/>
    </location>
</feature>
<dbReference type="Proteomes" id="UP001144341">
    <property type="component" value="Unassembled WGS sequence"/>
</dbReference>
<dbReference type="PIRSF" id="PIRSF000446">
    <property type="entry name" value="Mct"/>
    <property type="match status" value="1"/>
</dbReference>
<comment type="caution">
    <text evidence="8">The sequence shown here is derived from an EMBL/GenBank/DDBJ whole genome shotgun (WGS) entry which is preliminary data.</text>
</comment>
<dbReference type="InterPro" id="IPR014043">
    <property type="entry name" value="Acyl_transferase_dom"/>
</dbReference>
<dbReference type="InterPro" id="IPR050858">
    <property type="entry name" value="Mal-CoA-ACP_Trans/PKS_FabD"/>
</dbReference>
<evidence type="ECO:0000256" key="5">
    <source>
        <dbReference type="ARBA" id="ARBA00048462"/>
    </source>
</evidence>
<dbReference type="EMBL" id="JAPWGL010000005">
    <property type="protein sequence ID" value="MCZ4225101.1"/>
    <property type="molecule type" value="Genomic_DNA"/>
</dbReference>
<comment type="catalytic activity">
    <reaction evidence="5 6">
        <text>holo-[ACP] + malonyl-CoA = malonyl-[ACP] + CoA</text>
        <dbReference type="Rhea" id="RHEA:41792"/>
        <dbReference type="Rhea" id="RHEA-COMP:9623"/>
        <dbReference type="Rhea" id="RHEA-COMP:9685"/>
        <dbReference type="ChEBI" id="CHEBI:57287"/>
        <dbReference type="ChEBI" id="CHEBI:57384"/>
        <dbReference type="ChEBI" id="CHEBI:64479"/>
        <dbReference type="ChEBI" id="CHEBI:78449"/>
        <dbReference type="EC" id="2.3.1.39"/>
    </reaction>
</comment>
<dbReference type="Gene3D" id="3.40.366.10">
    <property type="entry name" value="Malonyl-Coenzyme A Acyl Carrier Protein, domain 2"/>
    <property type="match status" value="1"/>
</dbReference>
<dbReference type="InterPro" id="IPR016035">
    <property type="entry name" value="Acyl_Trfase/lysoPLipase"/>
</dbReference>
<organism evidence="8 9">
    <name type="scientific">Pedobacter rhodius</name>
    <dbReference type="NCBI Taxonomy" id="3004098"/>
    <lineage>
        <taxon>Bacteria</taxon>
        <taxon>Pseudomonadati</taxon>
        <taxon>Bacteroidota</taxon>
        <taxon>Sphingobacteriia</taxon>
        <taxon>Sphingobacteriales</taxon>
        <taxon>Sphingobacteriaceae</taxon>
        <taxon>Pedobacter</taxon>
    </lineage>
</organism>
<dbReference type="Pfam" id="PF00698">
    <property type="entry name" value="Acyl_transf_1"/>
    <property type="match status" value="1"/>
</dbReference>
<evidence type="ECO:0000256" key="6">
    <source>
        <dbReference type="PIRNR" id="PIRNR000446"/>
    </source>
</evidence>
<dbReference type="Gene3D" id="3.30.70.250">
    <property type="entry name" value="Malonyl-CoA ACP transacylase, ACP-binding"/>
    <property type="match status" value="1"/>
</dbReference>
<dbReference type="SUPFAM" id="SSF52151">
    <property type="entry name" value="FabD/lysophospholipase-like"/>
    <property type="match status" value="1"/>
</dbReference>
<sequence>MKTAFLFPGQSSQQPGMLSTLPVDNPEVAPFIQAAEHILGRKISTIDTDAALFSTVNVQLALLISGVISAKRILAGGVHADFVAGHSIGAFSAAVISGVIRFDQAIKLVDTRARLMEQAFPSGYGMAALLGFTQNRLLPYLEIHNKKHAAVYLSNINAKDQLVVSGELNSLTALIGELQKAGIQKTKILDVSVPSHCRLLSGISDVLKKQLGEMELKAPLIPFASNTTGRLLKTAEAISADLSASISSPVQWYDATTLIYEMGARIFVEMEPSGVLSKIATATFPEAKVISANEDQLSQLVDLWKIYQEAHVS</sequence>
<dbReference type="PANTHER" id="PTHR42681:SF1">
    <property type="entry name" value="MALONYL-COA-ACYL CARRIER PROTEIN TRANSACYLASE, MITOCHONDRIAL"/>
    <property type="match status" value="1"/>
</dbReference>
<evidence type="ECO:0000256" key="3">
    <source>
        <dbReference type="ARBA" id="ARBA00022679"/>
    </source>
</evidence>
<evidence type="ECO:0000313" key="9">
    <source>
        <dbReference type="Proteomes" id="UP001144341"/>
    </source>
</evidence>
<reference evidence="8" key="1">
    <citation type="submission" date="2022-12" db="EMBL/GenBank/DDBJ databases">
        <title>Genome sequence of SJ11.</title>
        <authorList>
            <person name="Woo H."/>
        </authorList>
    </citation>
    <scope>NUCLEOTIDE SEQUENCE</scope>
    <source>
        <strain evidence="8">SJ11</strain>
    </source>
</reference>
<dbReference type="InterPro" id="IPR024925">
    <property type="entry name" value="Malonyl_CoA-ACP_transAc"/>
</dbReference>
<comment type="similarity">
    <text evidence="6">Belongs to the fabD family.</text>
</comment>
<dbReference type="InterPro" id="IPR001227">
    <property type="entry name" value="Ac_transferase_dom_sf"/>
</dbReference>
<evidence type="ECO:0000256" key="2">
    <source>
        <dbReference type="ARBA" id="ARBA00018953"/>
    </source>
</evidence>
<evidence type="ECO:0000256" key="1">
    <source>
        <dbReference type="ARBA" id="ARBA00013258"/>
    </source>
</evidence>
<evidence type="ECO:0000259" key="7">
    <source>
        <dbReference type="SMART" id="SM00827"/>
    </source>
</evidence>
<keyword evidence="9" id="KW-1185">Reference proteome</keyword>
<dbReference type="SMART" id="SM00827">
    <property type="entry name" value="PKS_AT"/>
    <property type="match status" value="1"/>
</dbReference>
<dbReference type="SUPFAM" id="SSF55048">
    <property type="entry name" value="Probable ACP-binding domain of malonyl-CoA ACP transacylase"/>
    <property type="match status" value="1"/>
</dbReference>
<name>A0ABT4L1N1_9SPHI</name>
<protein>
    <recommendedName>
        <fullName evidence="2 6">Malonyl CoA-acyl carrier protein transacylase</fullName>
        <ecNumber evidence="1 6">2.3.1.39</ecNumber>
    </recommendedName>
</protein>